<dbReference type="Pfam" id="PF00480">
    <property type="entry name" value="ROK"/>
    <property type="match status" value="1"/>
</dbReference>
<gene>
    <name evidence="2" type="ORF">FOE78_22385</name>
</gene>
<dbReference type="InterPro" id="IPR036390">
    <property type="entry name" value="WH_DNA-bd_sf"/>
</dbReference>
<dbReference type="SUPFAM" id="SSF46785">
    <property type="entry name" value="Winged helix' DNA-binding domain"/>
    <property type="match status" value="1"/>
</dbReference>
<dbReference type="OrthoDB" id="3189808at2"/>
<sequence>MASIQGPSTAGDVLALVREGATTRSDLGRLTGLSRTAVAARVAALLRSGLLVEADDEPSVSTGGRPPGQLRFNRDAGVVLAGAIGRSRTQVAVCDLDGTVLAAADVEQEIGVSPDQLMPAVVGALTDLLDEIARPAAAVRTIGLSIPGTVDIERGASLDSPIMTGWDGVPLAPYLADLSRAPVFVENDANAMALSERRGHLEQHRDLTFLKASTGIGIGVVVDGRLVRGRLGAAGEIGHTKITAAEGLACRCGDTGCLEALAGGWALVRHAAEAGLQVDHVRDLAARAVAGDAVARRLTRDAGRRTGEVLAAAVNLLNPEVVVVGGDLAAAYDSYVAGLRESLYAQASALATRELAIVPLTHGERAGVVGCAALALGQVLAPAAVDRALAG</sequence>
<name>A0A516Q4A6_9ACTN</name>
<dbReference type="PANTHER" id="PTHR18964">
    <property type="entry name" value="ROK (REPRESSOR, ORF, KINASE) FAMILY"/>
    <property type="match status" value="1"/>
</dbReference>
<proteinExistence type="inferred from homology"/>
<organism evidence="2 3">
    <name type="scientific">Microlunatus elymi</name>
    <dbReference type="NCBI Taxonomy" id="2596828"/>
    <lineage>
        <taxon>Bacteria</taxon>
        <taxon>Bacillati</taxon>
        <taxon>Actinomycetota</taxon>
        <taxon>Actinomycetes</taxon>
        <taxon>Propionibacteriales</taxon>
        <taxon>Propionibacteriaceae</taxon>
        <taxon>Microlunatus</taxon>
    </lineage>
</organism>
<dbReference type="PANTHER" id="PTHR18964:SF173">
    <property type="entry name" value="GLUCOKINASE"/>
    <property type="match status" value="1"/>
</dbReference>
<dbReference type="AlphaFoldDB" id="A0A516Q4A6"/>
<dbReference type="Proteomes" id="UP000319263">
    <property type="component" value="Chromosome"/>
</dbReference>
<dbReference type="InterPro" id="IPR036388">
    <property type="entry name" value="WH-like_DNA-bd_sf"/>
</dbReference>
<dbReference type="KEGG" id="mik:FOE78_22385"/>
<dbReference type="EMBL" id="CP041692">
    <property type="protein sequence ID" value="QDP98287.1"/>
    <property type="molecule type" value="Genomic_DNA"/>
</dbReference>
<dbReference type="Gene3D" id="1.10.10.10">
    <property type="entry name" value="Winged helix-like DNA-binding domain superfamily/Winged helix DNA-binding domain"/>
    <property type="match status" value="1"/>
</dbReference>
<evidence type="ECO:0000256" key="1">
    <source>
        <dbReference type="ARBA" id="ARBA00006479"/>
    </source>
</evidence>
<comment type="similarity">
    <text evidence="1">Belongs to the ROK (NagC/XylR) family.</text>
</comment>
<dbReference type="PROSITE" id="PS00519">
    <property type="entry name" value="HTH_ASNC_1"/>
    <property type="match status" value="1"/>
</dbReference>
<reference evidence="2 3" key="1">
    <citation type="submission" date="2019-07" db="EMBL/GenBank/DDBJ databases">
        <title>Microlunatus dokdonensis sp. nov. isolated from the rhizospheric soil of the wild plant Elymus tsukushiensis.</title>
        <authorList>
            <person name="Ghim S.-Y."/>
            <person name="Hwang Y.-J."/>
            <person name="Son J.-S."/>
            <person name="Shin J.-H."/>
        </authorList>
    </citation>
    <scope>NUCLEOTIDE SEQUENCE [LARGE SCALE GENOMIC DNA]</scope>
    <source>
        <strain evidence="2 3">KUDC0627</strain>
    </source>
</reference>
<evidence type="ECO:0000313" key="2">
    <source>
        <dbReference type="EMBL" id="QDP98287.1"/>
    </source>
</evidence>
<dbReference type="InterPro" id="IPR043129">
    <property type="entry name" value="ATPase_NBD"/>
</dbReference>
<dbReference type="SUPFAM" id="SSF53067">
    <property type="entry name" value="Actin-like ATPase domain"/>
    <property type="match status" value="1"/>
</dbReference>
<keyword evidence="3" id="KW-1185">Reference proteome</keyword>
<dbReference type="RefSeq" id="WP_143988228.1">
    <property type="nucleotide sequence ID" value="NZ_CP041692.1"/>
</dbReference>
<accession>A0A516Q4A6</accession>
<dbReference type="InterPro" id="IPR019885">
    <property type="entry name" value="Tscrpt_reg_HTH_AsnC-type_CS"/>
</dbReference>
<evidence type="ECO:0000313" key="3">
    <source>
        <dbReference type="Proteomes" id="UP000319263"/>
    </source>
</evidence>
<dbReference type="Gene3D" id="3.30.420.40">
    <property type="match status" value="2"/>
</dbReference>
<protein>
    <submittedName>
        <fullName evidence="2">ROK family protein</fullName>
    </submittedName>
</protein>
<dbReference type="InterPro" id="IPR000600">
    <property type="entry name" value="ROK"/>
</dbReference>